<dbReference type="InterPro" id="IPR010761">
    <property type="entry name" value="Clc_prot-like"/>
</dbReference>
<sequence length="173" mass="19163">MRSGGLHRTALAISICLIICGLCLTTFSLFSAAWQVNFSGSSHAAVVEIREFQAEHQHGIWWDCVRSDRYLIPLSRVDRIDKTSPRRALKCAYKFDLIAQEALASALADGEATAKEMQLHRFLPQHKAVIFFATFTFIFGLISIIIGLCSPCFTPNALLYIVALFLTGAPSIL</sequence>
<reference evidence="2 3" key="2">
    <citation type="submission" date="2018-11" db="EMBL/GenBank/DDBJ databases">
        <authorList>
            <consortium name="Pathogen Informatics"/>
        </authorList>
    </citation>
    <scope>NUCLEOTIDE SEQUENCE [LARGE SCALE GENOMIC DNA]</scope>
</reference>
<organism evidence="4">
    <name type="scientific">Anisakis simplex</name>
    <name type="common">Herring worm</name>
    <dbReference type="NCBI Taxonomy" id="6269"/>
    <lineage>
        <taxon>Eukaryota</taxon>
        <taxon>Metazoa</taxon>
        <taxon>Ecdysozoa</taxon>
        <taxon>Nematoda</taxon>
        <taxon>Chromadorea</taxon>
        <taxon>Rhabditida</taxon>
        <taxon>Spirurina</taxon>
        <taxon>Ascaridomorpha</taxon>
        <taxon>Ascaridoidea</taxon>
        <taxon>Anisakidae</taxon>
        <taxon>Anisakis</taxon>
        <taxon>Anisakis simplex complex</taxon>
    </lineage>
</organism>
<dbReference type="PANTHER" id="PTHR35574:SF4">
    <property type="entry name" value="CLC-LIKE PROTEIN"/>
    <property type="match status" value="1"/>
</dbReference>
<evidence type="ECO:0000313" key="2">
    <source>
        <dbReference type="EMBL" id="VDK45181.1"/>
    </source>
</evidence>
<dbReference type="GO" id="GO:0016020">
    <property type="term" value="C:membrane"/>
    <property type="evidence" value="ECO:0007669"/>
    <property type="project" value="InterPro"/>
</dbReference>
<dbReference type="AlphaFoldDB" id="A0A0M3JUZ6"/>
<feature type="transmembrane region" description="Helical" evidence="1">
    <location>
        <begin position="12"/>
        <end position="34"/>
    </location>
</feature>
<dbReference type="Gene3D" id="1.20.140.150">
    <property type="match status" value="1"/>
</dbReference>
<dbReference type="PANTHER" id="PTHR35574">
    <property type="entry name" value="PUTATIVE-RELATED"/>
    <property type="match status" value="1"/>
</dbReference>
<keyword evidence="1" id="KW-1133">Transmembrane helix</keyword>
<reference evidence="4" key="1">
    <citation type="submission" date="2017-02" db="UniProtKB">
        <authorList>
            <consortium name="WormBaseParasite"/>
        </authorList>
    </citation>
    <scope>IDENTIFICATION</scope>
</reference>
<keyword evidence="1" id="KW-0472">Membrane</keyword>
<protein>
    <submittedName>
        <fullName evidence="4">Transmembrane protein</fullName>
    </submittedName>
</protein>
<accession>A0A0M3JUZ6</accession>
<feature type="transmembrane region" description="Helical" evidence="1">
    <location>
        <begin position="153"/>
        <end position="172"/>
    </location>
</feature>
<dbReference type="Proteomes" id="UP000267096">
    <property type="component" value="Unassembled WGS sequence"/>
</dbReference>
<evidence type="ECO:0000313" key="3">
    <source>
        <dbReference type="Proteomes" id="UP000267096"/>
    </source>
</evidence>
<keyword evidence="1" id="KW-0812">Transmembrane</keyword>
<proteinExistence type="predicted"/>
<gene>
    <name evidence="2" type="ORF">ASIM_LOCUS11493</name>
</gene>
<evidence type="ECO:0000313" key="4">
    <source>
        <dbReference type="WBParaSite" id="ASIM_0001202701-mRNA-1"/>
    </source>
</evidence>
<dbReference type="WBParaSite" id="ASIM_0001202701-mRNA-1">
    <property type="protein sequence ID" value="ASIM_0001202701-mRNA-1"/>
    <property type="gene ID" value="ASIM_0001202701"/>
</dbReference>
<dbReference type="Pfam" id="PF07062">
    <property type="entry name" value="Clc-like"/>
    <property type="match status" value="1"/>
</dbReference>
<keyword evidence="3" id="KW-1185">Reference proteome</keyword>
<dbReference type="OrthoDB" id="5779987at2759"/>
<evidence type="ECO:0000256" key="1">
    <source>
        <dbReference type="SAM" id="Phobius"/>
    </source>
</evidence>
<dbReference type="EMBL" id="UYRR01031075">
    <property type="protein sequence ID" value="VDK45181.1"/>
    <property type="molecule type" value="Genomic_DNA"/>
</dbReference>
<feature type="transmembrane region" description="Helical" evidence="1">
    <location>
        <begin position="128"/>
        <end position="147"/>
    </location>
</feature>
<name>A0A0M3JUZ6_ANISI</name>